<protein>
    <recommendedName>
        <fullName evidence="5">Putative pre-16S rRNA nuclease</fullName>
        <ecNumber evidence="5">3.1.-.-</ecNumber>
    </recommendedName>
</protein>
<dbReference type="GO" id="GO:0005829">
    <property type="term" value="C:cytosol"/>
    <property type="evidence" value="ECO:0007669"/>
    <property type="project" value="TreeGrafter"/>
</dbReference>
<dbReference type="InterPro" id="IPR037027">
    <property type="entry name" value="YqgF/RNaseH-like_dom_sf"/>
</dbReference>
<dbReference type="InterPro" id="IPR012337">
    <property type="entry name" value="RNaseH-like_sf"/>
</dbReference>
<feature type="compositionally biased region" description="Basic and acidic residues" evidence="6">
    <location>
        <begin position="164"/>
        <end position="185"/>
    </location>
</feature>
<comment type="caution">
    <text evidence="8">The sequence shown here is derived from an EMBL/GenBank/DDBJ whole genome shotgun (WGS) entry which is preliminary data.</text>
</comment>
<evidence type="ECO:0000259" key="7">
    <source>
        <dbReference type="SMART" id="SM00732"/>
    </source>
</evidence>
<evidence type="ECO:0000313" key="9">
    <source>
        <dbReference type="Proteomes" id="UP000321085"/>
    </source>
</evidence>
<accession>A0A512BR61</accession>
<keyword evidence="2 5" id="KW-0690">Ribosome biogenesis</keyword>
<evidence type="ECO:0000256" key="6">
    <source>
        <dbReference type="SAM" id="MobiDB-lite"/>
    </source>
</evidence>
<comment type="subcellular location">
    <subcellularLocation>
        <location evidence="5">Cytoplasm</location>
    </subcellularLocation>
</comment>
<dbReference type="AlphaFoldDB" id="A0A512BR61"/>
<dbReference type="GO" id="GO:0016788">
    <property type="term" value="F:hydrolase activity, acting on ester bonds"/>
    <property type="evidence" value="ECO:0007669"/>
    <property type="project" value="UniProtKB-UniRule"/>
</dbReference>
<dbReference type="HAMAP" id="MF_00651">
    <property type="entry name" value="Nuclease_YqgF"/>
    <property type="match status" value="1"/>
</dbReference>
<dbReference type="SMART" id="SM00732">
    <property type="entry name" value="YqgFc"/>
    <property type="match status" value="1"/>
</dbReference>
<dbReference type="CDD" id="cd16964">
    <property type="entry name" value="YqgF"/>
    <property type="match status" value="1"/>
</dbReference>
<evidence type="ECO:0000256" key="1">
    <source>
        <dbReference type="ARBA" id="ARBA00022490"/>
    </source>
</evidence>
<dbReference type="GO" id="GO:0000967">
    <property type="term" value="P:rRNA 5'-end processing"/>
    <property type="evidence" value="ECO:0007669"/>
    <property type="project" value="UniProtKB-UniRule"/>
</dbReference>
<evidence type="ECO:0000256" key="3">
    <source>
        <dbReference type="ARBA" id="ARBA00022722"/>
    </source>
</evidence>
<proteinExistence type="inferred from homology"/>
<organism evidence="8 9">
    <name type="scientific">Microvirga aerophila</name>
    <dbReference type="NCBI Taxonomy" id="670291"/>
    <lineage>
        <taxon>Bacteria</taxon>
        <taxon>Pseudomonadati</taxon>
        <taxon>Pseudomonadota</taxon>
        <taxon>Alphaproteobacteria</taxon>
        <taxon>Hyphomicrobiales</taxon>
        <taxon>Methylobacteriaceae</taxon>
        <taxon>Microvirga</taxon>
    </lineage>
</organism>
<dbReference type="Proteomes" id="UP000321085">
    <property type="component" value="Unassembled WGS sequence"/>
</dbReference>
<dbReference type="InterPro" id="IPR006641">
    <property type="entry name" value="YqgF/RNaseH-like_dom"/>
</dbReference>
<dbReference type="PANTHER" id="PTHR33317">
    <property type="entry name" value="POLYNUCLEOTIDYL TRANSFERASE, RIBONUCLEASE H-LIKE SUPERFAMILY PROTEIN"/>
    <property type="match status" value="1"/>
</dbReference>
<name>A0A512BR61_9HYPH</name>
<dbReference type="InterPro" id="IPR005227">
    <property type="entry name" value="YqgF"/>
</dbReference>
<dbReference type="PANTHER" id="PTHR33317:SF4">
    <property type="entry name" value="POLYNUCLEOTIDYL TRANSFERASE, RIBONUCLEASE H-LIKE SUPERFAMILY PROTEIN"/>
    <property type="match status" value="1"/>
</dbReference>
<evidence type="ECO:0000256" key="2">
    <source>
        <dbReference type="ARBA" id="ARBA00022517"/>
    </source>
</evidence>
<dbReference type="SUPFAM" id="SSF53098">
    <property type="entry name" value="Ribonuclease H-like"/>
    <property type="match status" value="1"/>
</dbReference>
<feature type="region of interest" description="Disordered" evidence="6">
    <location>
        <begin position="164"/>
        <end position="192"/>
    </location>
</feature>
<reference evidence="8 9" key="1">
    <citation type="submission" date="2019-07" db="EMBL/GenBank/DDBJ databases">
        <title>Whole genome shotgun sequence of Microvirga aerophila NBRC 106136.</title>
        <authorList>
            <person name="Hosoyama A."/>
            <person name="Uohara A."/>
            <person name="Ohji S."/>
            <person name="Ichikawa N."/>
        </authorList>
    </citation>
    <scope>NUCLEOTIDE SEQUENCE [LARGE SCALE GENOMIC DNA]</scope>
    <source>
        <strain evidence="8 9">NBRC 106136</strain>
    </source>
</reference>
<evidence type="ECO:0000313" key="8">
    <source>
        <dbReference type="EMBL" id="GEO14438.1"/>
    </source>
</evidence>
<keyword evidence="9" id="KW-1185">Reference proteome</keyword>
<dbReference type="Gene3D" id="3.30.420.140">
    <property type="entry name" value="YqgF/RNase H-like domain"/>
    <property type="match status" value="1"/>
</dbReference>
<feature type="domain" description="YqgF/RNase H-like" evidence="7">
    <location>
        <begin position="19"/>
        <end position="119"/>
    </location>
</feature>
<comment type="function">
    <text evidence="5">Could be a nuclease involved in processing of the 5'-end of pre-16S rRNA.</text>
</comment>
<dbReference type="NCBIfam" id="TIGR00250">
    <property type="entry name" value="RNAse_H_YqgF"/>
    <property type="match status" value="1"/>
</dbReference>
<evidence type="ECO:0000256" key="5">
    <source>
        <dbReference type="HAMAP-Rule" id="MF_00651"/>
    </source>
</evidence>
<dbReference type="EC" id="3.1.-.-" evidence="5"/>
<keyword evidence="1 5" id="KW-0963">Cytoplasm</keyword>
<keyword evidence="4 5" id="KW-0378">Hydrolase</keyword>
<sequence>MNAKDDELIGLIDGLPARARLMGIDLGTKTIGVALSDVERRIATPLETIKRVKFTPDAERIKALTERYEIGGLVFGLPLNMDGTEGPRSQATRAFVRNLKPILPLPILFWDERLSTMVVTRTLLEADASRAKRANAVDKMAAAYILQGALDRYERIAADAEHAEDEARLRADSHMDASSEGRMLDDYDDKDL</sequence>
<evidence type="ECO:0000256" key="4">
    <source>
        <dbReference type="ARBA" id="ARBA00022801"/>
    </source>
</evidence>
<dbReference type="EMBL" id="BJYU01000024">
    <property type="protein sequence ID" value="GEO14438.1"/>
    <property type="molecule type" value="Genomic_DNA"/>
</dbReference>
<dbReference type="Pfam" id="PF03652">
    <property type="entry name" value="RuvX"/>
    <property type="match status" value="1"/>
</dbReference>
<comment type="similarity">
    <text evidence="5">Belongs to the YqgF HJR family.</text>
</comment>
<keyword evidence="3 5" id="KW-0540">Nuclease</keyword>
<gene>
    <name evidence="8" type="ORF">MAE02_21340</name>
</gene>
<dbReference type="OrthoDB" id="9796140at2"/>
<dbReference type="GO" id="GO:0004518">
    <property type="term" value="F:nuclease activity"/>
    <property type="evidence" value="ECO:0007669"/>
    <property type="project" value="UniProtKB-KW"/>
</dbReference>